<dbReference type="eggNOG" id="COG0022">
    <property type="taxonomic scope" value="Bacteria"/>
</dbReference>
<dbReference type="InterPro" id="IPR005475">
    <property type="entry name" value="Transketolase-like_Pyr-bd"/>
</dbReference>
<feature type="domain" description="Transketolase-like pyrimidine-binding" evidence="6">
    <location>
        <begin position="342"/>
        <end position="518"/>
    </location>
</feature>
<evidence type="ECO:0000313" key="7">
    <source>
        <dbReference type="EMBL" id="CBJ89818.1"/>
    </source>
</evidence>
<dbReference type="SMART" id="SM00861">
    <property type="entry name" value="Transket_pyr"/>
    <property type="match status" value="1"/>
</dbReference>
<dbReference type="HOGENOM" id="CLU_012907_2_1_6"/>
<dbReference type="GO" id="GO:0009083">
    <property type="term" value="P:branched-chain amino acid catabolic process"/>
    <property type="evidence" value="ECO:0007669"/>
    <property type="project" value="TreeGrafter"/>
</dbReference>
<evidence type="ECO:0000259" key="6">
    <source>
        <dbReference type="SMART" id="SM00861"/>
    </source>
</evidence>
<dbReference type="KEGG" id="xne:XNC1_1758"/>
<dbReference type="GeneID" id="24903938"/>
<accession>D3VCV2</accession>
<dbReference type="CDD" id="cd02000">
    <property type="entry name" value="TPP_E1_PDC_ADC_BCADC"/>
    <property type="match status" value="1"/>
</dbReference>
<organism evidence="7 8">
    <name type="scientific">Xenorhabdus nematophila (strain ATCC 19061 / DSM 3370 / CCUG 14189 / LMG 1036 / NCIMB 9965 / AN6)</name>
    <dbReference type="NCBI Taxonomy" id="406817"/>
    <lineage>
        <taxon>Bacteria</taxon>
        <taxon>Pseudomonadati</taxon>
        <taxon>Pseudomonadota</taxon>
        <taxon>Gammaproteobacteria</taxon>
        <taxon>Enterobacterales</taxon>
        <taxon>Morganellaceae</taxon>
        <taxon>Xenorhabdus</taxon>
    </lineage>
</organism>
<dbReference type="EC" id="1.2.4.4" evidence="3"/>
<dbReference type="Gene3D" id="3.40.50.970">
    <property type="match status" value="2"/>
</dbReference>
<gene>
    <name evidence="7" type="ordered locus">XNC1_1758</name>
</gene>
<keyword evidence="7" id="KW-0670">Pyruvate</keyword>
<dbReference type="Pfam" id="PF02780">
    <property type="entry name" value="Transketolase_C"/>
    <property type="match status" value="1"/>
</dbReference>
<dbReference type="PANTHER" id="PTHR42980">
    <property type="entry name" value="2-OXOISOVALERATE DEHYDROGENASE SUBUNIT BETA-RELATED"/>
    <property type="match status" value="1"/>
</dbReference>
<dbReference type="Pfam" id="PF02779">
    <property type="entry name" value="Transket_pyr"/>
    <property type="match status" value="1"/>
</dbReference>
<evidence type="ECO:0000256" key="5">
    <source>
        <dbReference type="ARBA" id="ARBA00023052"/>
    </source>
</evidence>
<comment type="function">
    <text evidence="2">E1 component of the 2-oxoglutarate dehydrogenase (OGDH) complex which catalyzes the decarboxylation of 2-oxoglutarate, the first step in the conversion of 2-oxoglutarate to succinyl-CoA and CO(2).</text>
</comment>
<evidence type="ECO:0000256" key="1">
    <source>
        <dbReference type="ARBA" id="ARBA00001964"/>
    </source>
</evidence>
<dbReference type="SUPFAM" id="SSF52518">
    <property type="entry name" value="Thiamin diphosphate-binding fold (THDP-binding)"/>
    <property type="match status" value="2"/>
</dbReference>
<keyword evidence="4 7" id="KW-0560">Oxidoreductase</keyword>
<protein>
    <recommendedName>
        <fullName evidence="3">3-methyl-2-oxobutanoate dehydrogenase (2-methylpropanoyl-transferring)</fullName>
        <ecNumber evidence="3">1.2.4.4</ecNumber>
    </recommendedName>
</protein>
<dbReference type="GO" id="GO:0007584">
    <property type="term" value="P:response to nutrient"/>
    <property type="evidence" value="ECO:0007669"/>
    <property type="project" value="TreeGrafter"/>
</dbReference>
<evidence type="ECO:0000256" key="4">
    <source>
        <dbReference type="ARBA" id="ARBA00023002"/>
    </source>
</evidence>
<dbReference type="Proteomes" id="UP000008075">
    <property type="component" value="Chromosome"/>
</dbReference>
<dbReference type="SUPFAM" id="SSF52922">
    <property type="entry name" value="TK C-terminal domain-like"/>
    <property type="match status" value="1"/>
</dbReference>
<evidence type="ECO:0000256" key="3">
    <source>
        <dbReference type="ARBA" id="ARBA00012277"/>
    </source>
</evidence>
<comment type="cofactor">
    <cofactor evidence="1">
        <name>thiamine diphosphate</name>
        <dbReference type="ChEBI" id="CHEBI:58937"/>
    </cofactor>
</comment>
<proteinExistence type="predicted"/>
<dbReference type="InterPro" id="IPR029061">
    <property type="entry name" value="THDP-binding"/>
</dbReference>
<dbReference type="InterPro" id="IPR009014">
    <property type="entry name" value="Transketo_C/PFOR_II"/>
</dbReference>
<dbReference type="EMBL" id="FN667742">
    <property type="protein sequence ID" value="CBJ89818.1"/>
    <property type="molecule type" value="Genomic_DNA"/>
</dbReference>
<dbReference type="InterPro" id="IPR001017">
    <property type="entry name" value="DH_E1"/>
</dbReference>
<evidence type="ECO:0000256" key="2">
    <source>
        <dbReference type="ARBA" id="ARBA00003906"/>
    </source>
</evidence>
<dbReference type="Pfam" id="PF00676">
    <property type="entry name" value="E1_dh"/>
    <property type="match status" value="1"/>
</dbReference>
<dbReference type="RefSeq" id="WP_013184035.1">
    <property type="nucleotide sequence ID" value="NC_014228.1"/>
</dbReference>
<dbReference type="eggNOG" id="COG1071">
    <property type="taxonomic scope" value="Bacteria"/>
</dbReference>
<dbReference type="STRING" id="406817.XNC1_1758"/>
<dbReference type="PANTHER" id="PTHR42980:SF1">
    <property type="entry name" value="2-OXOISOVALERATE DEHYDROGENASE SUBUNIT BETA, MITOCHONDRIAL"/>
    <property type="match status" value="1"/>
</dbReference>
<dbReference type="Gene3D" id="3.40.50.920">
    <property type="match status" value="1"/>
</dbReference>
<keyword evidence="8" id="KW-1185">Reference proteome</keyword>
<sequence length="664" mass="73295">MDTVVEHDVLSISPSSQAYSLDWMALLRTMQLSREIDKRSALFTRQGRAWFHMSAAGHEGLAVLAQLLTPSDLIFPHYRDRALVLARGMSTEAMARELMAKADSHSGGRNMTNHFCDHANGIFSIASPTASQCLPATGAAWAAKLEKQPRLIVCGIGDASTRQGEFYEAVCFAVEKQLPIVFVVSDNRWGISTATQETTPFNLKIFSDELIRHADARQPDTLFEIAQSVFDKARNQHIPAVLVCRTDRLDSHSSSDDQKKYRSPEELASMQDPIAYWVEKMQAHNYLNQDDCQKQQQEIIEEVAGIFERVYQEADPASESITTYLYPQPREERHFAPLKSETTMVSALNQALLEALENEPNTLIFGEDIADPKGGVFGFTRGLSERYAERVVNSPLAEATLLGVATGLAAQGWCPIIELQFIDFIGPGFSQLQSQLATLSWRTLGAWRCPVVIYAPYGAYLPGGGIWHSQSQEGLLAHIPGINIAVPTTPADTVALFRTALNQENPSVILIPKHLMRKKHPVCPVPHVPYGIAKLLCTGEDITLVSWGNGIPLAEKAVEMATEQGISIDLIELRSVVPWDTELVTTSLRKTGRLIVVQEDNRTASFGASLIADLVHGDNTFFSLLAPPKLVAREDVPVPFHPSLESAVLPGVEDIFYVIQNVMK</sequence>
<evidence type="ECO:0000313" key="8">
    <source>
        <dbReference type="Proteomes" id="UP000008075"/>
    </source>
</evidence>
<keyword evidence="5" id="KW-0786">Thiamine pyrophosphate</keyword>
<dbReference type="AlphaFoldDB" id="D3VCV2"/>
<reference evidence="7 8" key="1">
    <citation type="journal article" date="2011" name="PLoS ONE">
        <title>The entomopathogenic bacterial endosymbionts xenorhabdus and photorhabdus: convergent lifestyles from divergent genomes.</title>
        <authorList>
            <person name="Chaston J.M."/>
            <person name="Suen G."/>
            <person name="Tucker S.L."/>
            <person name="Andersen A.W."/>
            <person name="Bhasin A."/>
            <person name="Bode E."/>
            <person name="Bode H.B."/>
            <person name="Brachmann A.O."/>
            <person name="Cowles C.E."/>
            <person name="Cowles K.N."/>
            <person name="Darby C."/>
            <person name="de Leon L."/>
            <person name="Drace K."/>
            <person name="Du Z."/>
            <person name="Givaudan A."/>
            <person name="Herbert Tran E.E."/>
            <person name="Jewell K.A."/>
            <person name="Knack J.J."/>
            <person name="Krasomil-Osterfeld K.C."/>
            <person name="Kukor R."/>
            <person name="Lanois A."/>
            <person name="Latreille P."/>
            <person name="Leimgruber N.K."/>
            <person name="Lipke C.M."/>
            <person name="Liu R."/>
            <person name="Lu X."/>
            <person name="Martens E.C."/>
            <person name="Marri P.R."/>
            <person name="Medigue C."/>
            <person name="Menard M.L."/>
            <person name="Miller N.M."/>
            <person name="Morales-Soto N."/>
            <person name="Norton S."/>
            <person name="Ogier J.C."/>
            <person name="Orchard S.S."/>
            <person name="Park D."/>
            <person name="Park Y."/>
            <person name="Qurollo B.A."/>
            <person name="Sugar D.R."/>
            <person name="Richards G.R."/>
            <person name="Rouy Z."/>
            <person name="Slominski B."/>
            <person name="Slominski K."/>
            <person name="Snyder H."/>
            <person name="Tjaden B.C."/>
            <person name="van der Hoeven R."/>
            <person name="Welch R.D."/>
            <person name="Wheeler C."/>
            <person name="Xiang B."/>
            <person name="Barbazuk B."/>
            <person name="Gaudriault S."/>
            <person name="Goodner B."/>
            <person name="Slater S.C."/>
            <person name="Forst S."/>
            <person name="Goldman B.S."/>
            <person name="Goodrich-Blair H."/>
        </authorList>
    </citation>
    <scope>NUCLEOTIDE SEQUENCE [LARGE SCALE GENOMIC DNA]</scope>
    <source>
        <strain evidence="8">ATCC 19061 / DSM 3370 / CCUG 14189 / LMG 1036 / NCIMB 9965 / AN6</strain>
    </source>
</reference>
<dbReference type="GO" id="GO:0003863">
    <property type="term" value="F:branched-chain 2-oxo acid dehydrogenase activity"/>
    <property type="evidence" value="ECO:0007669"/>
    <property type="project" value="UniProtKB-EC"/>
</dbReference>
<name>D3VCV2_XENNA</name>
<dbReference type="InterPro" id="IPR033248">
    <property type="entry name" value="Transketolase_C"/>
</dbReference>